<protein>
    <submittedName>
        <fullName evidence="1">Uncharacterized protein</fullName>
    </submittedName>
</protein>
<sequence length="127" mass="14280">SYQIKGMIKEVVKVLKLAGKHRGLAGLIQSGFFVYPARIHLEREKPDGFIEETAVVMGPRGPRSIIKRHDYVKKVGLNFEIRFFNTGILTEKILKLILKAGEEVGLGTNRHQGGEFGKFDPVSFEKI</sequence>
<name>X1GF47_9ZZZZ</name>
<feature type="non-terminal residue" evidence="1">
    <location>
        <position position="1"/>
    </location>
</feature>
<proteinExistence type="predicted"/>
<reference evidence="1" key="1">
    <citation type="journal article" date="2014" name="Front. Microbiol.">
        <title>High frequency of phylogenetically diverse reductive dehalogenase-homologous genes in deep subseafloor sedimentary metagenomes.</title>
        <authorList>
            <person name="Kawai M."/>
            <person name="Futagami T."/>
            <person name="Toyoda A."/>
            <person name="Takaki Y."/>
            <person name="Nishi S."/>
            <person name="Hori S."/>
            <person name="Arai W."/>
            <person name="Tsubouchi T."/>
            <person name="Morono Y."/>
            <person name="Uchiyama I."/>
            <person name="Ito T."/>
            <person name="Fujiyama A."/>
            <person name="Inagaki F."/>
            <person name="Takami H."/>
        </authorList>
    </citation>
    <scope>NUCLEOTIDE SEQUENCE</scope>
    <source>
        <strain evidence="1">Expedition CK06-06</strain>
    </source>
</reference>
<evidence type="ECO:0000313" key="1">
    <source>
        <dbReference type="EMBL" id="GAH31653.1"/>
    </source>
</evidence>
<accession>X1GF47</accession>
<gene>
    <name evidence="1" type="ORF">S03H2_23530</name>
</gene>
<comment type="caution">
    <text evidence="1">The sequence shown here is derived from an EMBL/GenBank/DDBJ whole genome shotgun (WGS) entry which is preliminary data.</text>
</comment>
<organism evidence="1">
    <name type="scientific">marine sediment metagenome</name>
    <dbReference type="NCBI Taxonomy" id="412755"/>
    <lineage>
        <taxon>unclassified sequences</taxon>
        <taxon>metagenomes</taxon>
        <taxon>ecological metagenomes</taxon>
    </lineage>
</organism>
<dbReference type="EMBL" id="BARU01012872">
    <property type="protein sequence ID" value="GAH31653.1"/>
    <property type="molecule type" value="Genomic_DNA"/>
</dbReference>
<dbReference type="AlphaFoldDB" id="X1GF47"/>